<evidence type="ECO:0000313" key="2">
    <source>
        <dbReference type="Proteomes" id="UP000015423"/>
    </source>
</evidence>
<accession>S5UXI0</accession>
<dbReference type="EMBL" id="CP006259">
    <property type="protein sequence ID" value="AGS67739.1"/>
    <property type="molecule type" value="Genomic_DNA"/>
</dbReference>
<reference evidence="2" key="1">
    <citation type="submission" date="2012-10" db="EMBL/GenBank/DDBJ databases">
        <title>The complete genome sequence of Streptomyces collinus Tu 365.</title>
        <authorList>
            <person name="Ruckert C."/>
            <person name="Szczepanowski R."/>
            <person name="Goesmann A."/>
            <person name="Pross E.K."/>
            <person name="Musiol E.M."/>
            <person name="Blin K."/>
            <person name="Wohlleben W."/>
            <person name="Puhler A."/>
            <person name="Weber T."/>
            <person name="Kalinowski J."/>
        </authorList>
    </citation>
    <scope>NUCLEOTIDE SEQUENCE [LARGE SCALE GENOMIC DNA]</scope>
    <source>
        <strain evidence="2">DSM 40733 / Tue 365</strain>
    </source>
</reference>
<sequence length="58" mass="6163">MSAKVLERFPAGAPRGSWPAEEFAAARRAEGEAATVVMDLQSDAFLVVVEGPEDDSRA</sequence>
<proteinExistence type="predicted"/>
<dbReference type="RefSeq" id="WP_020938223.1">
    <property type="nucleotide sequence ID" value="NC_021985.1"/>
</dbReference>
<dbReference type="KEGG" id="sci:B446_04555"/>
<reference evidence="1 2" key="2">
    <citation type="journal article" date="2013" name="J. Biotechnol.">
        <title>Complete genome sequence of the kirromycin producer Streptomyces collinus Tu 365 consisting of a linear chromosome and two linear plasmids.</title>
        <authorList>
            <person name="Ruckert C."/>
            <person name="Szczepanowski R."/>
            <person name="Albersmeier A."/>
            <person name="Goesmann A."/>
            <person name="Iftime D."/>
            <person name="Musiol E.M."/>
            <person name="Blin K."/>
            <person name="Wohlleben W."/>
            <person name="Puhler A."/>
            <person name="Kalinowski J."/>
            <person name="Weber T."/>
        </authorList>
    </citation>
    <scope>NUCLEOTIDE SEQUENCE [LARGE SCALE GENOMIC DNA]</scope>
    <source>
        <strain evidence="2">DSM 40733 / Tue 365</strain>
    </source>
</reference>
<dbReference type="AlphaFoldDB" id="S5UXI0"/>
<evidence type="ECO:0000313" key="1">
    <source>
        <dbReference type="EMBL" id="AGS67739.1"/>
    </source>
</evidence>
<organism evidence="1 2">
    <name type="scientific">Streptomyces collinus (strain DSM 40733 / Tue 365)</name>
    <dbReference type="NCBI Taxonomy" id="1214242"/>
    <lineage>
        <taxon>Bacteria</taxon>
        <taxon>Bacillati</taxon>
        <taxon>Actinomycetota</taxon>
        <taxon>Actinomycetes</taxon>
        <taxon>Kitasatosporales</taxon>
        <taxon>Streptomycetaceae</taxon>
        <taxon>Streptomyces</taxon>
    </lineage>
</organism>
<gene>
    <name evidence="1" type="ORF">B446_04555</name>
</gene>
<dbReference type="HOGENOM" id="CLU_204696_0_0_11"/>
<dbReference type="STRING" id="1214242.B446_04555"/>
<keyword evidence="2" id="KW-1185">Reference proteome</keyword>
<dbReference type="PATRIC" id="fig|1214242.5.peg.949"/>
<dbReference type="eggNOG" id="ENOG5031SQ6">
    <property type="taxonomic scope" value="Bacteria"/>
</dbReference>
<protein>
    <submittedName>
        <fullName evidence="1">Uncharacterized protein</fullName>
    </submittedName>
</protein>
<name>S5UXI0_STRC3</name>
<dbReference type="Proteomes" id="UP000015423">
    <property type="component" value="Chromosome"/>
</dbReference>